<dbReference type="SUPFAM" id="SSF55811">
    <property type="entry name" value="Nudix"/>
    <property type="match status" value="1"/>
</dbReference>
<keyword evidence="5" id="KW-1185">Reference proteome</keyword>
<dbReference type="InterPro" id="IPR015797">
    <property type="entry name" value="NUDIX_hydrolase-like_dom_sf"/>
</dbReference>
<sequence>MAQPVVVSAVVFRDDEGRVLTVRKQGTSSFMFPGGKPEPGEDAVAAAVRECHEELGAVLDPDALVLVGVFDARAANEDGRIVATVFEHPPVRGGYAPHGEIAELAWSRLDDRTVAPLLRDHVFPALELQGSTSLSVTTESAGDRRPDTLLE</sequence>
<gene>
    <name evidence="4" type="ORF">E6C64_05925</name>
</gene>
<reference evidence="4 5" key="1">
    <citation type="submission" date="2019-04" db="EMBL/GenBank/DDBJ databases">
        <authorList>
            <person name="Jiang L."/>
        </authorList>
    </citation>
    <scope>NUCLEOTIDE SEQUENCE [LARGE SCALE GENOMIC DNA]</scope>
    <source>
        <strain evidence="4 5">YIM 131853</strain>
    </source>
</reference>
<dbReference type="GO" id="GO:0016787">
    <property type="term" value="F:hydrolase activity"/>
    <property type="evidence" value="ECO:0007669"/>
    <property type="project" value="UniProtKB-KW"/>
</dbReference>
<dbReference type="CDD" id="cd04690">
    <property type="entry name" value="NUDIX_Hydrolase"/>
    <property type="match status" value="1"/>
</dbReference>
<evidence type="ECO:0000313" key="4">
    <source>
        <dbReference type="EMBL" id="THG31607.1"/>
    </source>
</evidence>
<keyword evidence="2" id="KW-0378">Hydrolase</keyword>
<dbReference type="AlphaFoldDB" id="A0A4V3WTE6"/>
<dbReference type="Proteomes" id="UP000309133">
    <property type="component" value="Unassembled WGS sequence"/>
</dbReference>
<comment type="caution">
    <text evidence="4">The sequence shown here is derived from an EMBL/GenBank/DDBJ whole genome shotgun (WGS) entry which is preliminary data.</text>
</comment>
<evidence type="ECO:0000313" key="5">
    <source>
        <dbReference type="Proteomes" id="UP000309133"/>
    </source>
</evidence>
<dbReference type="Pfam" id="PF00293">
    <property type="entry name" value="NUDIX"/>
    <property type="match status" value="1"/>
</dbReference>
<dbReference type="InterPro" id="IPR000086">
    <property type="entry name" value="NUDIX_hydrolase_dom"/>
</dbReference>
<dbReference type="PANTHER" id="PTHR43046">
    <property type="entry name" value="GDP-MANNOSE MANNOSYL HYDROLASE"/>
    <property type="match status" value="1"/>
</dbReference>
<dbReference type="Gene3D" id="3.90.79.10">
    <property type="entry name" value="Nucleoside Triphosphate Pyrophosphohydrolase"/>
    <property type="match status" value="1"/>
</dbReference>
<name>A0A4V3WTE6_9MICO</name>
<feature type="domain" description="Nudix hydrolase" evidence="3">
    <location>
        <begin position="2"/>
        <end position="131"/>
    </location>
</feature>
<dbReference type="EMBL" id="SSSM01000003">
    <property type="protein sequence ID" value="THG31607.1"/>
    <property type="molecule type" value="Genomic_DNA"/>
</dbReference>
<evidence type="ECO:0000256" key="1">
    <source>
        <dbReference type="ARBA" id="ARBA00001946"/>
    </source>
</evidence>
<accession>A0A4V3WTE6</accession>
<evidence type="ECO:0000256" key="2">
    <source>
        <dbReference type="ARBA" id="ARBA00022801"/>
    </source>
</evidence>
<dbReference type="RefSeq" id="WP_136426727.1">
    <property type="nucleotide sequence ID" value="NZ_SSSM01000003.1"/>
</dbReference>
<dbReference type="OrthoDB" id="9801098at2"/>
<proteinExistence type="predicted"/>
<dbReference type="PANTHER" id="PTHR43046:SF2">
    <property type="entry name" value="8-OXO-DGTP DIPHOSPHATASE-RELATED"/>
    <property type="match status" value="1"/>
</dbReference>
<organism evidence="4 5">
    <name type="scientific">Naasia lichenicola</name>
    <dbReference type="NCBI Taxonomy" id="2565933"/>
    <lineage>
        <taxon>Bacteria</taxon>
        <taxon>Bacillati</taxon>
        <taxon>Actinomycetota</taxon>
        <taxon>Actinomycetes</taxon>
        <taxon>Micrococcales</taxon>
        <taxon>Microbacteriaceae</taxon>
        <taxon>Naasia</taxon>
    </lineage>
</organism>
<comment type="cofactor">
    <cofactor evidence="1">
        <name>Mg(2+)</name>
        <dbReference type="ChEBI" id="CHEBI:18420"/>
    </cofactor>
</comment>
<dbReference type="PROSITE" id="PS51462">
    <property type="entry name" value="NUDIX"/>
    <property type="match status" value="1"/>
</dbReference>
<protein>
    <submittedName>
        <fullName evidence="4">NUDIX domain-containing protein</fullName>
    </submittedName>
</protein>
<evidence type="ECO:0000259" key="3">
    <source>
        <dbReference type="PROSITE" id="PS51462"/>
    </source>
</evidence>